<dbReference type="RefSeq" id="WP_338205129.1">
    <property type="nucleotide sequence ID" value="NZ_JAEKNR010000234.1"/>
</dbReference>
<organism evidence="2 3">
    <name type="scientific">Candidatus Nephthysia bennettiae</name>
    <dbReference type="NCBI Taxonomy" id="3127016"/>
    <lineage>
        <taxon>Bacteria</taxon>
        <taxon>Bacillati</taxon>
        <taxon>Candidatus Dormiibacterota</taxon>
        <taxon>Candidatus Dormibacteria</taxon>
        <taxon>Candidatus Dormibacterales</taxon>
        <taxon>Candidatus Dormibacteraceae</taxon>
        <taxon>Candidatus Nephthysia</taxon>
    </lineage>
</organism>
<evidence type="ECO:0000313" key="2">
    <source>
        <dbReference type="EMBL" id="MBJ7601070.1"/>
    </source>
</evidence>
<proteinExistence type="inferred from homology"/>
<accession>A0A934N579</accession>
<dbReference type="Pfam" id="PF03780">
    <property type="entry name" value="Asp23"/>
    <property type="match status" value="1"/>
</dbReference>
<comment type="similarity">
    <text evidence="1">Belongs to the asp23 family.</text>
</comment>
<dbReference type="PANTHER" id="PTHR34297">
    <property type="entry name" value="HYPOTHETICAL CYTOSOLIC PROTEIN-RELATED"/>
    <property type="match status" value="1"/>
</dbReference>
<keyword evidence="3" id="KW-1185">Reference proteome</keyword>
<evidence type="ECO:0000313" key="3">
    <source>
        <dbReference type="Proteomes" id="UP000612893"/>
    </source>
</evidence>
<name>A0A934N579_9BACT</name>
<dbReference type="Proteomes" id="UP000612893">
    <property type="component" value="Unassembled WGS sequence"/>
</dbReference>
<protein>
    <submittedName>
        <fullName evidence="2">Asp23/Gls24 family envelope stress response protein</fullName>
    </submittedName>
</protein>
<dbReference type="EMBL" id="JAEKNR010000234">
    <property type="protein sequence ID" value="MBJ7601070.1"/>
    <property type="molecule type" value="Genomic_DNA"/>
</dbReference>
<evidence type="ECO:0000256" key="1">
    <source>
        <dbReference type="ARBA" id="ARBA00005721"/>
    </source>
</evidence>
<gene>
    <name evidence="2" type="ORF">JF922_23735</name>
</gene>
<dbReference type="InterPro" id="IPR005531">
    <property type="entry name" value="Asp23"/>
</dbReference>
<reference evidence="2" key="1">
    <citation type="submission" date="2020-10" db="EMBL/GenBank/DDBJ databases">
        <title>Ca. Dormibacterota MAGs.</title>
        <authorList>
            <person name="Montgomery K."/>
        </authorList>
    </citation>
    <scope>NUCLEOTIDE SEQUENCE [LARGE SCALE GENOMIC DNA]</scope>
    <source>
        <strain evidence="2">SC8812_S17_10</strain>
    </source>
</reference>
<comment type="caution">
    <text evidence="2">The sequence shown here is derived from an EMBL/GenBank/DDBJ whole genome shotgun (WGS) entry which is preliminary data.</text>
</comment>
<sequence length="114" mass="12365">MEQAAVGSVRVVNEVIASIAAMAVREIDGVAGLDQTNARHFGDWIKRETAHRGVRVALDSQRKIHLEVFVTVTAGATLVEVAERVQDNVIEAVERMLGLEVAEVHVFVSSIAFS</sequence>
<dbReference type="AlphaFoldDB" id="A0A934N579"/>